<evidence type="ECO:0000313" key="5">
    <source>
        <dbReference type="Proteomes" id="UP000031197"/>
    </source>
</evidence>
<dbReference type="EMBL" id="JWLW01000013">
    <property type="protein sequence ID" value="KHT53742.1"/>
    <property type="molecule type" value="Genomic_DNA"/>
</dbReference>
<proteinExistence type="predicted"/>
<dbReference type="AlphaFoldDB" id="A0A0B3YH26"/>
<dbReference type="GO" id="GO:0006313">
    <property type="term" value="P:DNA transposition"/>
    <property type="evidence" value="ECO:0007669"/>
    <property type="project" value="InterPro"/>
</dbReference>
<protein>
    <submittedName>
        <fullName evidence="4">Transposase</fullName>
    </submittedName>
</protein>
<dbReference type="InterPro" id="IPR003346">
    <property type="entry name" value="Transposase_20"/>
</dbReference>
<dbReference type="Proteomes" id="UP000031197">
    <property type="component" value="Unassembled WGS sequence"/>
</dbReference>
<dbReference type="GO" id="GO:0003677">
    <property type="term" value="F:DNA binding"/>
    <property type="evidence" value="ECO:0007669"/>
    <property type="project" value="InterPro"/>
</dbReference>
<organism evidence="4 5">
    <name type="scientific">Alteromonas marina</name>
    <dbReference type="NCBI Taxonomy" id="203795"/>
    <lineage>
        <taxon>Bacteria</taxon>
        <taxon>Pseudomonadati</taxon>
        <taxon>Pseudomonadota</taxon>
        <taxon>Gammaproteobacteria</taxon>
        <taxon>Alteromonadales</taxon>
        <taxon>Alteromonadaceae</taxon>
        <taxon>Alteromonas/Salinimonas group</taxon>
        <taxon>Alteromonas</taxon>
    </lineage>
</organism>
<comment type="caution">
    <text evidence="4">The sequence shown here is derived from an EMBL/GenBank/DDBJ whole genome shotgun (WGS) entry which is preliminary data.</text>
</comment>
<dbReference type="InterPro" id="IPR047650">
    <property type="entry name" value="Transpos_IS110"/>
</dbReference>
<dbReference type="PANTHER" id="PTHR33055:SF3">
    <property type="entry name" value="PUTATIVE TRANSPOSASE FOR IS117-RELATED"/>
    <property type="match status" value="1"/>
</dbReference>
<feature type="domain" description="Transposase IS110-like N-terminal" evidence="2">
    <location>
        <begin position="9"/>
        <end position="158"/>
    </location>
</feature>
<dbReference type="NCBIfam" id="NF033542">
    <property type="entry name" value="transpos_IS110"/>
    <property type="match status" value="1"/>
</dbReference>
<dbReference type="RefSeq" id="WP_039219407.1">
    <property type="nucleotide sequence ID" value="NZ_JWLW01000013.1"/>
</dbReference>
<evidence type="ECO:0000259" key="3">
    <source>
        <dbReference type="Pfam" id="PF02371"/>
    </source>
</evidence>
<accession>A0A0B3YH26</accession>
<dbReference type="Pfam" id="PF02371">
    <property type="entry name" value="Transposase_20"/>
    <property type="match status" value="1"/>
</dbReference>
<dbReference type="PANTHER" id="PTHR33055">
    <property type="entry name" value="TRANSPOSASE FOR INSERTION SEQUENCE ELEMENT IS1111A"/>
    <property type="match status" value="1"/>
</dbReference>
<feature type="coiled-coil region" evidence="1">
    <location>
        <begin position="189"/>
        <end position="216"/>
    </location>
</feature>
<feature type="domain" description="Transposase IS116/IS110/IS902 C-terminal" evidence="3">
    <location>
        <begin position="228"/>
        <end position="299"/>
    </location>
</feature>
<dbReference type="GO" id="GO:0004803">
    <property type="term" value="F:transposase activity"/>
    <property type="evidence" value="ECO:0007669"/>
    <property type="project" value="InterPro"/>
</dbReference>
<keyword evidence="1" id="KW-0175">Coiled coil</keyword>
<feature type="coiled-coil region" evidence="1">
    <location>
        <begin position="132"/>
        <end position="159"/>
    </location>
</feature>
<dbReference type="Pfam" id="PF01548">
    <property type="entry name" value="DEDD_Tnp_IS110"/>
    <property type="match status" value="1"/>
</dbReference>
<evidence type="ECO:0000313" key="4">
    <source>
        <dbReference type="EMBL" id="KHT53742.1"/>
    </source>
</evidence>
<evidence type="ECO:0000259" key="2">
    <source>
        <dbReference type="Pfam" id="PF01548"/>
    </source>
</evidence>
<name>A0A0B3YH26_9ALTE</name>
<dbReference type="InterPro" id="IPR002525">
    <property type="entry name" value="Transp_IS110-like_N"/>
</dbReference>
<reference evidence="4 5" key="1">
    <citation type="submission" date="2014-12" db="EMBL/GenBank/DDBJ databases">
        <title>Genome sequencing of Alteromonas marina AD001.</title>
        <authorList>
            <person name="Adrian T.G.S."/>
            <person name="Chan K.G."/>
        </authorList>
    </citation>
    <scope>NUCLEOTIDE SEQUENCE [LARGE SCALE GENOMIC DNA]</scope>
    <source>
        <strain evidence="4 5">AD001</strain>
    </source>
</reference>
<dbReference type="OrthoDB" id="5289737at2"/>
<keyword evidence="5" id="KW-1185">Reference proteome</keyword>
<sequence length="384" mass="44186">MNKHSMIFIGLDTHKEFHEVAYCEEQRGASPVHYGRIPSSKVSVKKLLRQFESKYPGATLHVVYEAGPCGYWIYRLITSLGHCCYVVAPSLIPKKPGERIKTDRRDALKLVKLLKSEDLTPIYVPEPEDEAVRDLSRAREAAMKDLKEAKYQLKALLLRNNIRYEGTANWSKKHLRWLTELILPHPAQQIVLQEQLQTIEERIRRLERLDNELTHHVHQWRYYPVVKAVQAMRGVRLLVAVGVVAELGDLHRFDHPRKLMAYLGLVPSEQSSGGKRHLGAITKAGNGRARRLLIEGAYSYRYPANVSTELQLRQEGLPKDIVDIAWKAQLRLYKRYQRMSKKGKHYNLIITAIAREMAAYIWAIAKEVVLTPVNPKLRLSRVPA</sequence>
<evidence type="ECO:0000256" key="1">
    <source>
        <dbReference type="SAM" id="Coils"/>
    </source>
</evidence>
<gene>
    <name evidence="4" type="ORF">RJ41_08625</name>
</gene>